<dbReference type="InterPro" id="IPR050797">
    <property type="entry name" value="Carb_Metab_Trans_Reg"/>
</dbReference>
<evidence type="ECO:0000256" key="5">
    <source>
        <dbReference type="ARBA" id="ARBA00023242"/>
    </source>
</evidence>
<comment type="caution">
    <text evidence="8">The sequence shown here is derived from an EMBL/GenBank/DDBJ whole genome shotgun (WGS) entry which is preliminary data.</text>
</comment>
<accession>A0A443I776</accession>
<feature type="compositionally biased region" description="Polar residues" evidence="6">
    <location>
        <begin position="22"/>
        <end position="39"/>
    </location>
</feature>
<dbReference type="SMART" id="SM00066">
    <property type="entry name" value="GAL4"/>
    <property type="match status" value="1"/>
</dbReference>
<dbReference type="VEuPathDB" id="FungiDB:C8Q69DRAFT_38019"/>
<dbReference type="GeneID" id="39596879"/>
<dbReference type="GO" id="GO:0000981">
    <property type="term" value="F:DNA-binding transcription factor activity, RNA polymerase II-specific"/>
    <property type="evidence" value="ECO:0007669"/>
    <property type="project" value="InterPro"/>
</dbReference>
<sequence length="820" mass="90661">MNHREHSDMPPAPSYPSPNAAQMGQGTMQYYNRQLTTDELLSAELSREASGANLQDGGSNGLHHGQPMVLGPSNPGAPDMGRPQSADQQQQHMLQFTPNQQVGVDPNHDLSYGDQSARRKRSKVSRACDECRRKKVRCDATSESGVETCSNCRRLGVNCQFSRVPMKRGPSKGYIKELAERLNTLESQMQPAIGQAEMQYPAINDVASPRGYQEFSPPMDGNLLSRKRTFSMSENFPTSSFPQGSFMSRAPHPGLAEHSDFYSQPLHNGTGSVPKATQPFWANEHGLQDTLEVTDEAKMPEDNSPAEVDEGSLNAYYQCIHPMLGFLPDNRERFLEILHQCPREVQEALLYVFYAVTDTNLDRVQNNFKKVFTLDNVVDKLWHYQQGMPPLRDSIPANMVWMWTLICLVLECDARGPESIRYRDPLQKSVIIQFAIRHARALVRSLGELNPPIPYDRLAPAPTTPDGDLACRAYATLAVLSRWHDVSVGTSDLFATNEPVRYDPDTLGSGLEHTFHLSEFLPHITEVIVSGVDLLNWSVAAPRVMSRRLGTEIQRVAALSRKIPGANDPNSAIGRYLDTVERLIYWFLGVMVKRQIAISDASDVLYPCQRIIEDLLKQMTTGPRMPSPFDLHALALSVMSLLEATDLPEHAKECWEWLDKAKELIDLRHQRTNEGGEFSNIFATPVWDAKIRTAIERKQARAQAQGQGQGTAASNANTNANTSASTGAPPVMGPNEQRSLQHLADLAVGAEGSAATNAASPPISAADGNAAGSGHPGQTNTSTPGQNSQNQQSQAQPPVYMYIEWGMLTKKGYLNIFAKY</sequence>
<dbReference type="EMBL" id="RCNU01000001">
    <property type="protein sequence ID" value="RWQ99835.1"/>
    <property type="molecule type" value="Genomic_DNA"/>
</dbReference>
<dbReference type="GO" id="GO:0008270">
    <property type="term" value="F:zinc ion binding"/>
    <property type="evidence" value="ECO:0007669"/>
    <property type="project" value="InterPro"/>
</dbReference>
<dbReference type="SUPFAM" id="SSF57701">
    <property type="entry name" value="Zn2/Cys6 DNA-binding domain"/>
    <property type="match status" value="1"/>
</dbReference>
<evidence type="ECO:0000256" key="3">
    <source>
        <dbReference type="ARBA" id="ARBA00023125"/>
    </source>
</evidence>
<feature type="compositionally biased region" description="Polar residues" evidence="6">
    <location>
        <begin position="85"/>
        <end position="102"/>
    </location>
</feature>
<dbReference type="STRING" id="264951.A0A443I776"/>
<dbReference type="PANTHER" id="PTHR31668:SF26">
    <property type="entry name" value="GLUCOSE TRANSPORT TRANSCRIPTION REGULATOR RGT1-RELATED"/>
    <property type="match status" value="1"/>
</dbReference>
<dbReference type="AlphaFoldDB" id="A0A443I776"/>
<dbReference type="PANTHER" id="PTHR31668">
    <property type="entry name" value="GLUCOSE TRANSPORT TRANSCRIPTION REGULATOR RGT1-RELATED-RELATED"/>
    <property type="match status" value="1"/>
</dbReference>
<dbReference type="Proteomes" id="UP000283841">
    <property type="component" value="Unassembled WGS sequence"/>
</dbReference>
<keyword evidence="3" id="KW-0238">DNA-binding</keyword>
<keyword evidence="1" id="KW-0479">Metal-binding</keyword>
<evidence type="ECO:0000313" key="8">
    <source>
        <dbReference type="EMBL" id="RWQ99835.1"/>
    </source>
</evidence>
<feature type="compositionally biased region" description="Low complexity" evidence="6">
    <location>
        <begin position="778"/>
        <end position="795"/>
    </location>
</feature>
<dbReference type="PROSITE" id="PS00463">
    <property type="entry name" value="ZN2_CY6_FUNGAL_1"/>
    <property type="match status" value="1"/>
</dbReference>
<keyword evidence="5" id="KW-0539">Nucleus</keyword>
<evidence type="ECO:0000256" key="6">
    <source>
        <dbReference type="SAM" id="MobiDB-lite"/>
    </source>
</evidence>
<evidence type="ECO:0000256" key="4">
    <source>
        <dbReference type="ARBA" id="ARBA00023163"/>
    </source>
</evidence>
<feature type="compositionally biased region" description="Low complexity" evidence="6">
    <location>
        <begin position="701"/>
        <end position="728"/>
    </location>
</feature>
<keyword evidence="9" id="KW-1185">Reference proteome</keyword>
<evidence type="ECO:0000259" key="7">
    <source>
        <dbReference type="PROSITE" id="PS50048"/>
    </source>
</evidence>
<reference evidence="8 9" key="1">
    <citation type="journal article" date="2018" name="Front. Microbiol.">
        <title>Genomic and genetic insights into a cosmopolitan fungus, Paecilomyces variotii (Eurotiales).</title>
        <authorList>
            <person name="Urquhart A.S."/>
            <person name="Mondo S.J."/>
            <person name="Makela M.R."/>
            <person name="Hane J.K."/>
            <person name="Wiebenga A."/>
            <person name="He G."/>
            <person name="Mihaltcheva S."/>
            <person name="Pangilinan J."/>
            <person name="Lipzen A."/>
            <person name="Barry K."/>
            <person name="de Vries R.P."/>
            <person name="Grigoriev I.V."/>
            <person name="Idnurm A."/>
        </authorList>
    </citation>
    <scope>NUCLEOTIDE SEQUENCE [LARGE SCALE GENOMIC DNA]</scope>
    <source>
        <strain evidence="8 9">CBS 101075</strain>
    </source>
</reference>
<feature type="region of interest" description="Disordered" evidence="6">
    <location>
        <begin position="1"/>
        <end position="126"/>
    </location>
</feature>
<evidence type="ECO:0000256" key="1">
    <source>
        <dbReference type="ARBA" id="ARBA00022723"/>
    </source>
</evidence>
<feature type="region of interest" description="Disordered" evidence="6">
    <location>
        <begin position="698"/>
        <end position="736"/>
    </location>
</feature>
<dbReference type="RefSeq" id="XP_028489480.1">
    <property type="nucleotide sequence ID" value="XM_028627602.1"/>
</dbReference>
<dbReference type="InterPro" id="IPR001138">
    <property type="entry name" value="Zn2Cys6_DnaBD"/>
</dbReference>
<keyword evidence="4" id="KW-0804">Transcription</keyword>
<name>A0A443I776_BYSSP</name>
<feature type="region of interest" description="Disordered" evidence="6">
    <location>
        <begin position="752"/>
        <end position="795"/>
    </location>
</feature>
<protein>
    <submittedName>
        <fullName evidence="8">C6 finger domain protein</fullName>
    </submittedName>
</protein>
<dbReference type="GO" id="GO:0003677">
    <property type="term" value="F:DNA binding"/>
    <property type="evidence" value="ECO:0007669"/>
    <property type="project" value="UniProtKB-KW"/>
</dbReference>
<keyword evidence="2" id="KW-0805">Transcription regulation</keyword>
<dbReference type="CDD" id="cd00067">
    <property type="entry name" value="GAL4"/>
    <property type="match status" value="1"/>
</dbReference>
<dbReference type="Gene3D" id="4.10.240.10">
    <property type="entry name" value="Zn(2)-C6 fungal-type DNA-binding domain"/>
    <property type="match status" value="1"/>
</dbReference>
<proteinExistence type="predicted"/>
<evidence type="ECO:0000256" key="2">
    <source>
        <dbReference type="ARBA" id="ARBA00023015"/>
    </source>
</evidence>
<feature type="domain" description="Zn(2)-C6 fungal-type" evidence="7">
    <location>
        <begin position="127"/>
        <end position="161"/>
    </location>
</feature>
<dbReference type="PROSITE" id="PS50048">
    <property type="entry name" value="ZN2_CY6_FUNGAL_2"/>
    <property type="match status" value="1"/>
</dbReference>
<dbReference type="InterPro" id="IPR036864">
    <property type="entry name" value="Zn2-C6_fun-type_DNA-bd_sf"/>
</dbReference>
<evidence type="ECO:0000313" key="9">
    <source>
        <dbReference type="Proteomes" id="UP000283841"/>
    </source>
</evidence>
<organism evidence="8 9">
    <name type="scientific">Byssochlamys spectabilis</name>
    <name type="common">Paecilomyces variotii</name>
    <dbReference type="NCBI Taxonomy" id="264951"/>
    <lineage>
        <taxon>Eukaryota</taxon>
        <taxon>Fungi</taxon>
        <taxon>Dikarya</taxon>
        <taxon>Ascomycota</taxon>
        <taxon>Pezizomycotina</taxon>
        <taxon>Eurotiomycetes</taxon>
        <taxon>Eurotiomycetidae</taxon>
        <taxon>Eurotiales</taxon>
        <taxon>Thermoascaceae</taxon>
        <taxon>Paecilomyces</taxon>
    </lineage>
</organism>
<gene>
    <name evidence="8" type="ORF">C8Q69DRAFT_38019</name>
</gene>
<dbReference type="Pfam" id="PF00172">
    <property type="entry name" value="Zn_clus"/>
    <property type="match status" value="1"/>
</dbReference>